<dbReference type="InterPro" id="IPR001357">
    <property type="entry name" value="BRCT_dom"/>
</dbReference>
<reference evidence="3" key="1">
    <citation type="submission" date="2022-07" db="EMBL/GenBank/DDBJ databases">
        <title>Chromosome-level genome of Muraenolepis orangiensis.</title>
        <authorList>
            <person name="Kim J."/>
        </authorList>
    </citation>
    <scope>NUCLEOTIDE SEQUENCE</scope>
    <source>
        <strain evidence="3">KU_S4_2022</strain>
        <tissue evidence="3">Muscle</tissue>
    </source>
</reference>
<name>A0A9Q0ENI8_9TELE</name>
<feature type="region of interest" description="Disordered" evidence="1">
    <location>
        <begin position="305"/>
        <end position="330"/>
    </location>
</feature>
<feature type="compositionally biased region" description="Polar residues" evidence="1">
    <location>
        <begin position="185"/>
        <end position="200"/>
    </location>
</feature>
<feature type="domain" description="BRCT" evidence="2">
    <location>
        <begin position="2"/>
        <end position="94"/>
    </location>
</feature>
<dbReference type="SUPFAM" id="SSF52113">
    <property type="entry name" value="BRCT domain"/>
    <property type="match status" value="2"/>
</dbReference>
<dbReference type="OrthoDB" id="2384350at2759"/>
<dbReference type="PANTHER" id="PTHR14625">
    <property type="entry name" value="MICROCEPHALIN"/>
    <property type="match status" value="1"/>
</dbReference>
<organism evidence="3 4">
    <name type="scientific">Muraenolepis orangiensis</name>
    <name type="common">Patagonian moray cod</name>
    <dbReference type="NCBI Taxonomy" id="630683"/>
    <lineage>
        <taxon>Eukaryota</taxon>
        <taxon>Metazoa</taxon>
        <taxon>Chordata</taxon>
        <taxon>Craniata</taxon>
        <taxon>Vertebrata</taxon>
        <taxon>Euteleostomi</taxon>
        <taxon>Actinopterygii</taxon>
        <taxon>Neopterygii</taxon>
        <taxon>Teleostei</taxon>
        <taxon>Neoteleostei</taxon>
        <taxon>Acanthomorphata</taxon>
        <taxon>Zeiogadaria</taxon>
        <taxon>Gadariae</taxon>
        <taxon>Gadiformes</taxon>
        <taxon>Muraenolepidoidei</taxon>
        <taxon>Muraenolepididae</taxon>
        <taxon>Muraenolepis</taxon>
    </lineage>
</organism>
<feature type="region of interest" description="Disordered" evidence="1">
    <location>
        <begin position="181"/>
        <end position="201"/>
    </location>
</feature>
<dbReference type="InterPro" id="IPR036420">
    <property type="entry name" value="BRCT_dom_sf"/>
</dbReference>
<dbReference type="AlphaFoldDB" id="A0A9Q0ENI8"/>
<dbReference type="Pfam" id="PF12738">
    <property type="entry name" value="PTCB-BRCT"/>
    <property type="match status" value="1"/>
</dbReference>
<keyword evidence="4" id="KW-1185">Reference proteome</keyword>
<evidence type="ECO:0000256" key="1">
    <source>
        <dbReference type="SAM" id="MobiDB-lite"/>
    </source>
</evidence>
<accession>A0A9Q0ENI8</accession>
<dbReference type="CDD" id="cd17716">
    <property type="entry name" value="BRCT_microcephalin_rpt1"/>
    <property type="match status" value="1"/>
</dbReference>
<proteinExistence type="predicted"/>
<dbReference type="PANTHER" id="PTHR14625:SF3">
    <property type="entry name" value="MICROCEPHALIN"/>
    <property type="match status" value="1"/>
</dbReference>
<dbReference type="SMART" id="SM00292">
    <property type="entry name" value="BRCT"/>
    <property type="match status" value="1"/>
</dbReference>
<evidence type="ECO:0000313" key="3">
    <source>
        <dbReference type="EMBL" id="KAJ3610642.1"/>
    </source>
</evidence>
<sequence length="388" mass="43703">MSEFILFPDVVAYVDVWSSSKTENYSKPFIDQLREMGAEVSSTFTKHVTHVVFKDGHQGTWNKAKKVGTKIVSVLWLARCEEEAKCVDEELFPAQNDEGNCLLNKKRHRCMQPKDPAEKTPENNRRMKKKLDQMMKDLTPRSPVFADVSPYIINEENGIIYSPSMKRSDSMAQRLKEMREKRENLSPTASQMVEAASSSPGVRPRFGFSPTILKMLDEVSDEESSSLMSHPRHSPDERGESKRHVDTGTQPIAEKPWLSPCSDVPKRKSLIHFKKFNSEDGLPEEVRSHTKSRRSTMKNKLLLKQSSSEVPCQDPKAELPENPKTRKLRQSTKQQIVAQVVKLLGGFLIVDSVCETTTHLVSGGHGRTLNVLFAIARGGDTGSPTRPV</sequence>
<evidence type="ECO:0000313" key="4">
    <source>
        <dbReference type="Proteomes" id="UP001148018"/>
    </source>
</evidence>
<evidence type="ECO:0000259" key="2">
    <source>
        <dbReference type="PROSITE" id="PS50172"/>
    </source>
</evidence>
<feature type="region of interest" description="Disordered" evidence="1">
    <location>
        <begin position="219"/>
        <end position="259"/>
    </location>
</feature>
<dbReference type="GO" id="GO:0000278">
    <property type="term" value="P:mitotic cell cycle"/>
    <property type="evidence" value="ECO:0007669"/>
    <property type="project" value="TreeGrafter"/>
</dbReference>
<gene>
    <name evidence="3" type="ORF">NHX12_022734</name>
</gene>
<comment type="caution">
    <text evidence="3">The sequence shown here is derived from an EMBL/GenBank/DDBJ whole genome shotgun (WGS) entry which is preliminary data.</text>
</comment>
<dbReference type="EMBL" id="JANIIK010000038">
    <property type="protein sequence ID" value="KAJ3610642.1"/>
    <property type="molecule type" value="Genomic_DNA"/>
</dbReference>
<feature type="compositionally biased region" description="Basic and acidic residues" evidence="1">
    <location>
        <begin position="315"/>
        <end position="324"/>
    </location>
</feature>
<protein>
    <recommendedName>
        <fullName evidence="2">BRCT domain-containing protein</fullName>
    </recommendedName>
</protein>
<dbReference type="Proteomes" id="UP001148018">
    <property type="component" value="Unassembled WGS sequence"/>
</dbReference>
<feature type="compositionally biased region" description="Basic and acidic residues" evidence="1">
    <location>
        <begin position="233"/>
        <end position="246"/>
    </location>
</feature>
<dbReference type="Gene3D" id="3.40.50.10190">
    <property type="entry name" value="BRCT domain"/>
    <property type="match status" value="2"/>
</dbReference>
<dbReference type="PROSITE" id="PS50172">
    <property type="entry name" value="BRCT"/>
    <property type="match status" value="1"/>
</dbReference>
<dbReference type="InterPro" id="IPR022047">
    <property type="entry name" value="Microcephalin-like"/>
</dbReference>